<sequence>MSVVGYWRKRSVPIVRDCFALSAINIQWHAGFKCGETRDQNDDAFGVLAEKMGWVRCPRCFHFVERISGCDDAIRCKYNRVLG</sequence>
<dbReference type="EMBL" id="BAABME010026593">
    <property type="protein sequence ID" value="GAA0174175.1"/>
    <property type="molecule type" value="Genomic_DNA"/>
</dbReference>
<dbReference type="AlphaFoldDB" id="A0AAV3RCZ9"/>
<proteinExistence type="predicted"/>
<dbReference type="Proteomes" id="UP001454036">
    <property type="component" value="Unassembled WGS sequence"/>
</dbReference>
<organism evidence="1 2">
    <name type="scientific">Lithospermum erythrorhizon</name>
    <name type="common">Purple gromwell</name>
    <name type="synonym">Lithospermum officinale var. erythrorhizon</name>
    <dbReference type="NCBI Taxonomy" id="34254"/>
    <lineage>
        <taxon>Eukaryota</taxon>
        <taxon>Viridiplantae</taxon>
        <taxon>Streptophyta</taxon>
        <taxon>Embryophyta</taxon>
        <taxon>Tracheophyta</taxon>
        <taxon>Spermatophyta</taxon>
        <taxon>Magnoliopsida</taxon>
        <taxon>eudicotyledons</taxon>
        <taxon>Gunneridae</taxon>
        <taxon>Pentapetalae</taxon>
        <taxon>asterids</taxon>
        <taxon>lamiids</taxon>
        <taxon>Boraginales</taxon>
        <taxon>Boraginaceae</taxon>
        <taxon>Boraginoideae</taxon>
        <taxon>Lithospermeae</taxon>
        <taxon>Lithospermum</taxon>
    </lineage>
</organism>
<accession>A0AAV3RCZ9</accession>
<comment type="caution">
    <text evidence="1">The sequence shown here is derived from an EMBL/GenBank/DDBJ whole genome shotgun (WGS) entry which is preliminary data.</text>
</comment>
<evidence type="ECO:0000313" key="2">
    <source>
        <dbReference type="Proteomes" id="UP001454036"/>
    </source>
</evidence>
<protein>
    <submittedName>
        <fullName evidence="1">Uncharacterized protein</fullName>
    </submittedName>
</protein>
<name>A0AAV3RCZ9_LITER</name>
<reference evidence="1 2" key="1">
    <citation type="submission" date="2024-01" db="EMBL/GenBank/DDBJ databases">
        <title>The complete chloroplast genome sequence of Lithospermum erythrorhizon: insights into the phylogenetic relationship among Boraginaceae species and the maternal lineages of purple gromwells.</title>
        <authorList>
            <person name="Okada T."/>
            <person name="Watanabe K."/>
        </authorList>
    </citation>
    <scope>NUCLEOTIDE SEQUENCE [LARGE SCALE GENOMIC DNA]</scope>
</reference>
<gene>
    <name evidence="1" type="ORF">LIER_41675</name>
</gene>
<keyword evidence="2" id="KW-1185">Reference proteome</keyword>
<evidence type="ECO:0000313" key="1">
    <source>
        <dbReference type="EMBL" id="GAA0174175.1"/>
    </source>
</evidence>